<evidence type="ECO:0000259" key="5">
    <source>
        <dbReference type="Pfam" id="PF13399"/>
    </source>
</evidence>
<dbReference type="PANTHER" id="PTHR33392:SF6">
    <property type="entry name" value="POLYISOPRENYL-TEICHOIC ACID--PEPTIDOGLYCAN TEICHOIC ACID TRANSFERASE TAGU"/>
    <property type="match status" value="1"/>
</dbReference>
<dbReference type="EMBL" id="CP110615">
    <property type="protein sequence ID" value="UZJ25093.1"/>
    <property type="molecule type" value="Genomic_DNA"/>
</dbReference>
<dbReference type="InterPro" id="IPR004474">
    <property type="entry name" value="LytR_CpsA_psr"/>
</dbReference>
<feature type="region of interest" description="Disordered" evidence="2">
    <location>
        <begin position="168"/>
        <end position="190"/>
    </location>
</feature>
<dbReference type="Pfam" id="PF13399">
    <property type="entry name" value="LytR_C"/>
    <property type="match status" value="1"/>
</dbReference>
<keyword evidence="7" id="KW-1185">Reference proteome</keyword>
<name>A0ABY6P1K4_9NOCA</name>
<dbReference type="InterPro" id="IPR027381">
    <property type="entry name" value="LytR/CpsA/Psr_C"/>
</dbReference>
<sequence>MSDDEPTGSPDQPRPDDSRASAPWERPWAVTPPAPPRADDTTAAGAPAGAEDDASRRSRDPDHGEQVSVADLLRRIGHRAGGRRRTGDQPTPGTTNPGTSTPAPRPSSDDDTTVLPAVVDEHAPLGGTPPAPVVRTPPAPVVRTPPRAAPPARTAPVRVAAGRFVPLSGSEPEPAAEAVPTRLQAKKSRRQRRTALAGRAAVALVAVLVFGVTGTAWSLLRYFDANVQTVQSLDQGSTAIQQPEKQLGDENFLLVGSDSRAGASGEIGAGTESQVAGARSDTTMLAHIPADRSRVVIVSFPRDLQVDLPACNRWDNDTATYTTEVVPPQQGVKLNEAYFEGGPKCITKMVQQLSGLNVNHFVGVDFAGFQSMVDAVGGVQVCTEKPLEDSLLGTVLGQAGTQRIDGQQALNYVRARHVVGDPTSDYGRIQRQQRFLSSLLRASLSTNTLLNVGKLKRLVDAVTSSTFGEGIGVQDLLTLGQSLQGLEPGRVTFITAPTTGEANSSGNEVLLDAANAALFQDIREGVPLPGEAAAPSTTGAPTTTVAPPSLAALAPADVSFVVRNATTTKGLAAAVADELTAYGLRASSLGDAIPATTAPATTTVRYSAGAEAAARTLASAVPGATLEPTPGLGTSVELVLGSDVRGTTTAPTAAGSPLPASGAAATSPVAPLPGNLAVVNGGDATCT</sequence>
<feature type="compositionally biased region" description="Basic and acidic residues" evidence="2">
    <location>
        <begin position="53"/>
        <end position="65"/>
    </location>
</feature>
<organism evidence="6 7">
    <name type="scientific">Rhodococcus antarcticus</name>
    <dbReference type="NCBI Taxonomy" id="2987751"/>
    <lineage>
        <taxon>Bacteria</taxon>
        <taxon>Bacillati</taxon>
        <taxon>Actinomycetota</taxon>
        <taxon>Actinomycetes</taxon>
        <taxon>Mycobacteriales</taxon>
        <taxon>Nocardiaceae</taxon>
        <taxon>Rhodococcus</taxon>
    </lineage>
</organism>
<dbReference type="InterPro" id="IPR050922">
    <property type="entry name" value="LytR/CpsA/Psr_CW_biosynth"/>
</dbReference>
<feature type="compositionally biased region" description="Low complexity" evidence="2">
    <location>
        <begin position="141"/>
        <end position="155"/>
    </location>
</feature>
<evidence type="ECO:0000256" key="1">
    <source>
        <dbReference type="ARBA" id="ARBA00006068"/>
    </source>
</evidence>
<keyword evidence="3" id="KW-0812">Transmembrane</keyword>
<dbReference type="Pfam" id="PF03816">
    <property type="entry name" value="LytR_cpsA_psr"/>
    <property type="match status" value="1"/>
</dbReference>
<dbReference type="RefSeq" id="WP_265383199.1">
    <property type="nucleotide sequence ID" value="NZ_CP110615.1"/>
</dbReference>
<keyword evidence="3" id="KW-0472">Membrane</keyword>
<reference evidence="6" key="1">
    <citation type="submission" date="2022-10" db="EMBL/GenBank/DDBJ databases">
        <title>Rhodococcus sp.75.</title>
        <authorList>
            <person name="Sun M."/>
        </authorList>
    </citation>
    <scope>NUCLEOTIDE SEQUENCE</scope>
    <source>
        <strain evidence="6">75</strain>
    </source>
</reference>
<feature type="transmembrane region" description="Helical" evidence="3">
    <location>
        <begin position="196"/>
        <end position="220"/>
    </location>
</feature>
<feature type="region of interest" description="Disordered" evidence="2">
    <location>
        <begin position="1"/>
        <end position="155"/>
    </location>
</feature>
<comment type="similarity">
    <text evidence="1">Belongs to the LytR/CpsA/Psr (LCP) family.</text>
</comment>
<dbReference type="Gene3D" id="3.30.70.2390">
    <property type="match status" value="1"/>
</dbReference>
<evidence type="ECO:0000256" key="2">
    <source>
        <dbReference type="SAM" id="MobiDB-lite"/>
    </source>
</evidence>
<feature type="compositionally biased region" description="Pro residues" evidence="2">
    <location>
        <begin position="127"/>
        <end position="140"/>
    </location>
</feature>
<evidence type="ECO:0000256" key="3">
    <source>
        <dbReference type="SAM" id="Phobius"/>
    </source>
</evidence>
<feature type="region of interest" description="Disordered" evidence="2">
    <location>
        <begin position="647"/>
        <end position="666"/>
    </location>
</feature>
<evidence type="ECO:0000313" key="6">
    <source>
        <dbReference type="EMBL" id="UZJ25093.1"/>
    </source>
</evidence>
<keyword evidence="3" id="KW-1133">Transmembrane helix</keyword>
<gene>
    <name evidence="6" type="ORF">RHODO2019_00845</name>
</gene>
<feature type="domain" description="Cell envelope-related transcriptional attenuator" evidence="4">
    <location>
        <begin position="279"/>
        <end position="442"/>
    </location>
</feature>
<accession>A0ABY6P1K4</accession>
<feature type="domain" description="LytR/CpsA/Psr regulator C-terminal" evidence="5">
    <location>
        <begin position="558"/>
        <end position="643"/>
    </location>
</feature>
<dbReference type="Proteomes" id="UP001164965">
    <property type="component" value="Chromosome"/>
</dbReference>
<dbReference type="NCBIfam" id="TIGR00350">
    <property type="entry name" value="lytR_cpsA_psr"/>
    <property type="match status" value="1"/>
</dbReference>
<dbReference type="PANTHER" id="PTHR33392">
    <property type="entry name" value="POLYISOPRENYL-TEICHOIC ACID--PEPTIDOGLYCAN TEICHOIC ACID TRANSFERASE TAGU"/>
    <property type="match status" value="1"/>
</dbReference>
<proteinExistence type="inferred from homology"/>
<feature type="compositionally biased region" description="Basic residues" evidence="2">
    <location>
        <begin position="75"/>
        <end position="84"/>
    </location>
</feature>
<dbReference type="Gene3D" id="3.40.630.190">
    <property type="entry name" value="LCP protein"/>
    <property type="match status" value="1"/>
</dbReference>
<evidence type="ECO:0000313" key="7">
    <source>
        <dbReference type="Proteomes" id="UP001164965"/>
    </source>
</evidence>
<feature type="compositionally biased region" description="Low complexity" evidence="2">
    <location>
        <begin position="88"/>
        <end position="102"/>
    </location>
</feature>
<protein>
    <submittedName>
        <fullName evidence="6">LCP family protein</fullName>
    </submittedName>
</protein>
<evidence type="ECO:0000259" key="4">
    <source>
        <dbReference type="Pfam" id="PF03816"/>
    </source>
</evidence>